<gene>
    <name evidence="2" type="ORF">MNBD_GAMMA14-779</name>
</gene>
<reference evidence="2" key="1">
    <citation type="submission" date="2018-06" db="EMBL/GenBank/DDBJ databases">
        <authorList>
            <person name="Zhirakovskaya E."/>
        </authorList>
    </citation>
    <scope>NUCLEOTIDE SEQUENCE</scope>
</reference>
<accession>A0A3B0YH35</accession>
<feature type="domain" description="Chalcone isomerase" evidence="1">
    <location>
        <begin position="3"/>
        <end position="32"/>
    </location>
</feature>
<sequence>GIVQGEDFFSALLRVWIGKHPADTSLKKGLLGK</sequence>
<evidence type="ECO:0000259" key="1">
    <source>
        <dbReference type="Pfam" id="PF16036"/>
    </source>
</evidence>
<name>A0A3B0YH35_9ZZZZ</name>
<protein>
    <recommendedName>
        <fullName evidence="1">Chalcone isomerase domain-containing protein</fullName>
    </recommendedName>
</protein>
<dbReference type="AlphaFoldDB" id="A0A3B0YH35"/>
<organism evidence="2">
    <name type="scientific">hydrothermal vent metagenome</name>
    <dbReference type="NCBI Taxonomy" id="652676"/>
    <lineage>
        <taxon>unclassified sequences</taxon>
        <taxon>metagenomes</taxon>
        <taxon>ecological metagenomes</taxon>
    </lineage>
</organism>
<dbReference type="InterPro" id="IPR036298">
    <property type="entry name" value="Chalcone_isomerase_sf"/>
</dbReference>
<evidence type="ECO:0000313" key="2">
    <source>
        <dbReference type="EMBL" id="VAW80215.1"/>
    </source>
</evidence>
<dbReference type="GO" id="GO:0016872">
    <property type="term" value="F:intramolecular lyase activity"/>
    <property type="evidence" value="ECO:0007669"/>
    <property type="project" value="InterPro"/>
</dbReference>
<feature type="non-terminal residue" evidence="2">
    <location>
        <position position="1"/>
    </location>
</feature>
<dbReference type="SUPFAM" id="SSF54626">
    <property type="entry name" value="Chalcone isomerase"/>
    <property type="match status" value="1"/>
</dbReference>
<dbReference type="EMBL" id="UOFM01000347">
    <property type="protein sequence ID" value="VAW80215.1"/>
    <property type="molecule type" value="Genomic_DNA"/>
</dbReference>
<dbReference type="InterPro" id="IPR016087">
    <property type="entry name" value="Chalcone_isomerase"/>
</dbReference>
<dbReference type="Pfam" id="PF16036">
    <property type="entry name" value="Chalcone_3"/>
    <property type="match status" value="1"/>
</dbReference>
<proteinExistence type="predicted"/>